<sequence length="225" mass="25497">MRILLVEDELRLSEALVHTLKKNNYIVDTAFDGISGQQMAETRMYNIIILDRMLPGKDGLDVLIDLRKQGITTPVLILTAKDSVKDRVEGLDSGADDYLTKPFSKSELLARIRALGRRQCEILINEEINIGNMSFNCMKGEVKVNGQIIKLTSKESQILEILIKNKNIVVSKEQLLEKIWGFQTDIELNNIEVYLSYLRKKLAKANCGIVIQTIRARGYCLKEAL</sequence>
<keyword evidence="3" id="KW-0902">Two-component regulatory system</keyword>
<dbReference type="InterPro" id="IPR001867">
    <property type="entry name" value="OmpR/PhoB-type_DNA-bd"/>
</dbReference>
<evidence type="ECO:0000256" key="1">
    <source>
        <dbReference type="ARBA" id="ARBA00018672"/>
    </source>
</evidence>
<proteinExistence type="predicted"/>
<comment type="function">
    <text evidence="7">May play the central regulatory role in sporulation. It may be an element of the effector pathway responsible for the activation of sporulation genes in response to nutritional stress. Spo0A may act in concert with spo0H (a sigma factor) to control the expression of some genes that are critical to the sporulation process.</text>
</comment>
<gene>
    <name evidence="12" type="ORF">JCM21531_1098</name>
</gene>
<dbReference type="Pfam" id="PF00486">
    <property type="entry name" value="Trans_reg_C"/>
    <property type="match status" value="1"/>
</dbReference>
<keyword evidence="5 9" id="KW-0238">DNA-binding</keyword>
<dbReference type="EMBL" id="BAVR01000009">
    <property type="protein sequence ID" value="GAE87705.1"/>
    <property type="molecule type" value="Genomic_DNA"/>
</dbReference>
<dbReference type="InterPro" id="IPR001789">
    <property type="entry name" value="Sig_transdc_resp-reg_receiver"/>
</dbReference>
<feature type="modified residue" description="4-aspartylphosphate" evidence="8">
    <location>
        <position position="51"/>
    </location>
</feature>
<dbReference type="GO" id="GO:0005829">
    <property type="term" value="C:cytosol"/>
    <property type="evidence" value="ECO:0007669"/>
    <property type="project" value="TreeGrafter"/>
</dbReference>
<keyword evidence="4" id="KW-0805">Transcription regulation</keyword>
<comment type="caution">
    <text evidence="12">The sequence shown here is derived from an EMBL/GenBank/DDBJ whole genome shotgun (WGS) entry which is preliminary data.</text>
</comment>
<dbReference type="SUPFAM" id="SSF46894">
    <property type="entry name" value="C-terminal effector domain of the bipartite response regulators"/>
    <property type="match status" value="1"/>
</dbReference>
<dbReference type="InterPro" id="IPR036388">
    <property type="entry name" value="WH-like_DNA-bd_sf"/>
</dbReference>
<keyword evidence="13" id="KW-1185">Reference proteome</keyword>
<evidence type="ECO:0000313" key="12">
    <source>
        <dbReference type="EMBL" id="GAE87705.1"/>
    </source>
</evidence>
<dbReference type="InterPro" id="IPR016032">
    <property type="entry name" value="Sig_transdc_resp-reg_C-effctor"/>
</dbReference>
<dbReference type="InterPro" id="IPR039420">
    <property type="entry name" value="WalR-like"/>
</dbReference>
<dbReference type="PANTHER" id="PTHR48111">
    <property type="entry name" value="REGULATOR OF RPOS"/>
    <property type="match status" value="1"/>
</dbReference>
<dbReference type="Gene3D" id="3.40.50.2300">
    <property type="match status" value="1"/>
</dbReference>
<evidence type="ECO:0000313" key="13">
    <source>
        <dbReference type="Proteomes" id="UP000019109"/>
    </source>
</evidence>
<dbReference type="OrthoDB" id="9790442at2"/>
<organism evidence="12 13">
    <name type="scientific">Acetivibrio straminisolvens JCM 21531</name>
    <dbReference type="NCBI Taxonomy" id="1294263"/>
    <lineage>
        <taxon>Bacteria</taxon>
        <taxon>Bacillati</taxon>
        <taxon>Bacillota</taxon>
        <taxon>Clostridia</taxon>
        <taxon>Eubacteriales</taxon>
        <taxon>Oscillospiraceae</taxon>
        <taxon>Acetivibrio</taxon>
    </lineage>
</organism>
<dbReference type="GO" id="GO:0000976">
    <property type="term" value="F:transcription cis-regulatory region binding"/>
    <property type="evidence" value="ECO:0007669"/>
    <property type="project" value="TreeGrafter"/>
</dbReference>
<keyword evidence="6" id="KW-0804">Transcription</keyword>
<dbReference type="FunFam" id="3.40.50.2300:FF:000002">
    <property type="entry name" value="DNA-binding response regulator PhoP"/>
    <property type="match status" value="1"/>
</dbReference>
<reference evidence="12" key="1">
    <citation type="journal article" date="2014" name="Genome Announc.">
        <title>Draft Genome Sequence of Clostridium straminisolvens Strain JCM 21531T, Isolated from a Cellulose-Degrading Bacterial Community.</title>
        <authorList>
            <person name="Yuki M."/>
            <person name="Oshima K."/>
            <person name="Suda W."/>
            <person name="Sakamoto M."/>
            <person name="Kitamura K."/>
            <person name="Iida T."/>
            <person name="Hattori M."/>
            <person name="Ohkuma M."/>
        </authorList>
    </citation>
    <scope>NUCLEOTIDE SEQUENCE [LARGE SCALE GENOMIC DNA]</scope>
    <source>
        <strain evidence="12">JCM 21531</strain>
    </source>
</reference>
<evidence type="ECO:0000256" key="4">
    <source>
        <dbReference type="ARBA" id="ARBA00023015"/>
    </source>
</evidence>
<protein>
    <recommendedName>
        <fullName evidence="1">Stage 0 sporulation protein A homolog</fullName>
    </recommendedName>
</protein>
<evidence type="ECO:0000256" key="9">
    <source>
        <dbReference type="PROSITE-ProRule" id="PRU01091"/>
    </source>
</evidence>
<dbReference type="GO" id="GO:0032993">
    <property type="term" value="C:protein-DNA complex"/>
    <property type="evidence" value="ECO:0007669"/>
    <property type="project" value="TreeGrafter"/>
</dbReference>
<dbReference type="GO" id="GO:0006355">
    <property type="term" value="P:regulation of DNA-templated transcription"/>
    <property type="evidence" value="ECO:0007669"/>
    <property type="project" value="InterPro"/>
</dbReference>
<dbReference type="RefSeq" id="WP_038287564.1">
    <property type="nucleotide sequence ID" value="NZ_BAVR01000009.1"/>
</dbReference>
<dbReference type="Pfam" id="PF00072">
    <property type="entry name" value="Response_reg"/>
    <property type="match status" value="1"/>
</dbReference>
<evidence type="ECO:0000256" key="6">
    <source>
        <dbReference type="ARBA" id="ARBA00023163"/>
    </source>
</evidence>
<dbReference type="Gene3D" id="1.10.10.10">
    <property type="entry name" value="Winged helix-like DNA-binding domain superfamily/Winged helix DNA-binding domain"/>
    <property type="match status" value="1"/>
</dbReference>
<dbReference type="SMART" id="SM00448">
    <property type="entry name" value="REC"/>
    <property type="match status" value="1"/>
</dbReference>
<evidence type="ECO:0000259" key="10">
    <source>
        <dbReference type="PROSITE" id="PS50110"/>
    </source>
</evidence>
<evidence type="ECO:0000259" key="11">
    <source>
        <dbReference type="PROSITE" id="PS51755"/>
    </source>
</evidence>
<evidence type="ECO:0000256" key="7">
    <source>
        <dbReference type="ARBA" id="ARBA00024867"/>
    </source>
</evidence>
<evidence type="ECO:0000256" key="5">
    <source>
        <dbReference type="ARBA" id="ARBA00023125"/>
    </source>
</evidence>
<keyword evidence="2 8" id="KW-0597">Phosphoprotein</keyword>
<dbReference type="STRING" id="1294263.JCM21531_1098"/>
<dbReference type="PROSITE" id="PS50110">
    <property type="entry name" value="RESPONSE_REGULATORY"/>
    <property type="match status" value="1"/>
</dbReference>
<feature type="domain" description="OmpR/PhoB-type" evidence="11">
    <location>
        <begin position="125"/>
        <end position="223"/>
    </location>
</feature>
<dbReference type="SUPFAM" id="SSF52172">
    <property type="entry name" value="CheY-like"/>
    <property type="match status" value="1"/>
</dbReference>
<evidence type="ECO:0000256" key="2">
    <source>
        <dbReference type="ARBA" id="ARBA00022553"/>
    </source>
</evidence>
<accession>W4V2J9</accession>
<dbReference type="Gene3D" id="6.10.250.690">
    <property type="match status" value="1"/>
</dbReference>
<dbReference type="AlphaFoldDB" id="W4V2J9"/>
<evidence type="ECO:0000256" key="8">
    <source>
        <dbReference type="PROSITE-ProRule" id="PRU00169"/>
    </source>
</evidence>
<dbReference type="PROSITE" id="PS51755">
    <property type="entry name" value="OMPR_PHOB"/>
    <property type="match status" value="1"/>
</dbReference>
<feature type="DNA-binding region" description="OmpR/PhoB-type" evidence="9">
    <location>
        <begin position="125"/>
        <end position="223"/>
    </location>
</feature>
<name>W4V2J9_9FIRM</name>
<dbReference type="PANTHER" id="PTHR48111:SF22">
    <property type="entry name" value="REGULATOR OF RPOS"/>
    <property type="match status" value="1"/>
</dbReference>
<dbReference type="Proteomes" id="UP000019109">
    <property type="component" value="Unassembled WGS sequence"/>
</dbReference>
<dbReference type="GO" id="GO:0000156">
    <property type="term" value="F:phosphorelay response regulator activity"/>
    <property type="evidence" value="ECO:0007669"/>
    <property type="project" value="TreeGrafter"/>
</dbReference>
<dbReference type="SMART" id="SM00862">
    <property type="entry name" value="Trans_reg_C"/>
    <property type="match status" value="1"/>
</dbReference>
<evidence type="ECO:0000256" key="3">
    <source>
        <dbReference type="ARBA" id="ARBA00023012"/>
    </source>
</evidence>
<dbReference type="CDD" id="cd00383">
    <property type="entry name" value="trans_reg_C"/>
    <property type="match status" value="1"/>
</dbReference>
<feature type="domain" description="Response regulatory" evidence="10">
    <location>
        <begin position="2"/>
        <end position="116"/>
    </location>
</feature>
<dbReference type="InterPro" id="IPR011006">
    <property type="entry name" value="CheY-like_superfamily"/>
</dbReference>